<evidence type="ECO:0000313" key="3">
    <source>
        <dbReference type="Proteomes" id="UP000269198"/>
    </source>
</evidence>
<accession>A0A3N0DRS1</accession>
<dbReference type="OrthoDB" id="7067274at2"/>
<dbReference type="InterPro" id="IPR038484">
    <property type="entry name" value="MucB/RseB_C_sf"/>
</dbReference>
<proteinExistence type="predicted"/>
<sequence>MDLLRRAAETSRVTAYDGVQSVAVRSAGTLATERAEVRHRPGEGTGYAEVTTRNAVAGRSLVVGPTSSARPDERVLESLEHNYRVTRAGSDTVAGRTAEVVDARRGDGSVAGRFWVDERTSLPLRRDVLDATGEVTHSVRFVTLAVGDDTGTLPGSSGETGHWRNTLSPRERTRLERRGWTLPERISWNLPLVDARSKRTTDGRVVHLSYSDGLSIVSVFVQRGQLGHESVGTTSGMRPVVEGGGTIYVDDSGQSRRMWESGGFVYTVLADAPPEMTGTVVGALPDPDGSGFWARVWRGFERLGSRIADMAGR</sequence>
<dbReference type="PANTHER" id="PTHR38782">
    <property type="match status" value="1"/>
</dbReference>
<organism evidence="2 3">
    <name type="scientific">Halostreptopolyspora alba</name>
    <dbReference type="NCBI Taxonomy" id="2487137"/>
    <lineage>
        <taxon>Bacteria</taxon>
        <taxon>Bacillati</taxon>
        <taxon>Actinomycetota</taxon>
        <taxon>Actinomycetes</taxon>
        <taxon>Streptosporangiales</taxon>
        <taxon>Nocardiopsidaceae</taxon>
        <taxon>Halostreptopolyspora</taxon>
    </lineage>
</organism>
<dbReference type="InterPro" id="IPR033434">
    <property type="entry name" value="MucB/RseB_N"/>
</dbReference>
<dbReference type="InterPro" id="IPR005588">
    <property type="entry name" value="MucB_RseB"/>
</dbReference>
<keyword evidence="3" id="KW-1185">Reference proteome</keyword>
<dbReference type="Gene3D" id="2.50.20.10">
    <property type="entry name" value="Lipoprotein localisation LolA/LolB/LppX"/>
    <property type="match status" value="1"/>
</dbReference>
<dbReference type="Proteomes" id="UP000269198">
    <property type="component" value="Unassembled WGS sequence"/>
</dbReference>
<feature type="domain" description="MucB/RseB N-terminal" evidence="1">
    <location>
        <begin position="75"/>
        <end position="149"/>
    </location>
</feature>
<evidence type="ECO:0000259" key="1">
    <source>
        <dbReference type="Pfam" id="PF03888"/>
    </source>
</evidence>
<dbReference type="GO" id="GO:0045152">
    <property type="term" value="F:antisigma factor binding"/>
    <property type="evidence" value="ECO:0007669"/>
    <property type="project" value="TreeGrafter"/>
</dbReference>
<comment type="caution">
    <text evidence="2">The sequence shown here is derived from an EMBL/GenBank/DDBJ whole genome shotgun (WGS) entry which is preliminary data.</text>
</comment>
<dbReference type="GO" id="GO:0032885">
    <property type="term" value="P:regulation of polysaccharide biosynthetic process"/>
    <property type="evidence" value="ECO:0007669"/>
    <property type="project" value="TreeGrafter"/>
</dbReference>
<dbReference type="Gene3D" id="3.30.200.100">
    <property type="entry name" value="MucB/RseB, C-terminal domain"/>
    <property type="match status" value="1"/>
</dbReference>
<protein>
    <recommendedName>
        <fullName evidence="1">MucB/RseB N-terminal domain-containing protein</fullName>
    </recommendedName>
</protein>
<gene>
    <name evidence="2" type="ORF">EFW17_23345</name>
</gene>
<dbReference type="GO" id="GO:0030288">
    <property type="term" value="C:outer membrane-bounded periplasmic space"/>
    <property type="evidence" value="ECO:0007669"/>
    <property type="project" value="TreeGrafter"/>
</dbReference>
<dbReference type="EMBL" id="RJMB01000040">
    <property type="protein sequence ID" value="RNL78211.1"/>
    <property type="molecule type" value="Genomic_DNA"/>
</dbReference>
<name>A0A3N0DRS1_9ACTN</name>
<evidence type="ECO:0000313" key="2">
    <source>
        <dbReference type="EMBL" id="RNL78211.1"/>
    </source>
</evidence>
<dbReference type="PANTHER" id="PTHR38782:SF1">
    <property type="entry name" value="SIGMA-E FACTOR REGULATORY PROTEIN RSEB"/>
    <property type="match status" value="1"/>
</dbReference>
<dbReference type="Pfam" id="PF03888">
    <property type="entry name" value="MucB_RseB"/>
    <property type="match status" value="1"/>
</dbReference>
<dbReference type="AlphaFoldDB" id="A0A3N0DRS1"/>
<reference evidence="2 3" key="1">
    <citation type="submission" date="2018-11" db="EMBL/GenBank/DDBJ databases">
        <title>The genome draft of YIM 96095.</title>
        <authorList>
            <person name="Tang S.-K."/>
            <person name="Chunyu W.-X."/>
            <person name="Feng Y.-Z."/>
        </authorList>
    </citation>
    <scope>NUCLEOTIDE SEQUENCE [LARGE SCALE GENOMIC DNA]</scope>
    <source>
        <strain evidence="2 3">YIM 96095</strain>
    </source>
</reference>